<proteinExistence type="predicted"/>
<reference evidence="2" key="1">
    <citation type="journal article" date="2023" name="Hortic. Res.">
        <title>A chromosome-level phased genome enabling allele-level studies in sweet orange: a case study on citrus Huanglongbing tolerance.</title>
        <authorList>
            <person name="Wu B."/>
            <person name="Yu Q."/>
            <person name="Deng Z."/>
            <person name="Duan Y."/>
            <person name="Luo F."/>
            <person name="Gmitter F. Jr."/>
        </authorList>
    </citation>
    <scope>NUCLEOTIDE SEQUENCE [LARGE SCALE GENOMIC DNA]</scope>
    <source>
        <strain evidence="2">cv. Valencia</strain>
    </source>
</reference>
<protein>
    <submittedName>
        <fullName evidence="1">Protein kinase domain-containing protein</fullName>
    </submittedName>
</protein>
<name>A0ACB8KEN2_CITSI</name>
<accession>A0ACB8KEN2</accession>
<gene>
    <name evidence="1" type="ORF">KPL71_014869</name>
</gene>
<organism evidence="1 2">
    <name type="scientific">Citrus sinensis</name>
    <name type="common">Sweet orange</name>
    <name type="synonym">Citrus aurantium var. sinensis</name>
    <dbReference type="NCBI Taxonomy" id="2711"/>
    <lineage>
        <taxon>Eukaryota</taxon>
        <taxon>Viridiplantae</taxon>
        <taxon>Streptophyta</taxon>
        <taxon>Embryophyta</taxon>
        <taxon>Tracheophyta</taxon>
        <taxon>Spermatophyta</taxon>
        <taxon>Magnoliopsida</taxon>
        <taxon>eudicotyledons</taxon>
        <taxon>Gunneridae</taxon>
        <taxon>Pentapetalae</taxon>
        <taxon>rosids</taxon>
        <taxon>malvids</taxon>
        <taxon>Sapindales</taxon>
        <taxon>Rutaceae</taxon>
        <taxon>Aurantioideae</taxon>
        <taxon>Citrus</taxon>
    </lineage>
</organism>
<keyword evidence="2" id="KW-1185">Reference proteome</keyword>
<dbReference type="Proteomes" id="UP000829398">
    <property type="component" value="Chromosome 5"/>
</dbReference>
<dbReference type="EMBL" id="CM039174">
    <property type="protein sequence ID" value="KAH9752841.1"/>
    <property type="molecule type" value="Genomic_DNA"/>
</dbReference>
<keyword evidence="1" id="KW-0808">Transferase</keyword>
<sequence length="1150" mass="127415">MERLHSLSITSRFLSLHRLILFSLFIATAIANKSTITADQDALLALKAHITHDPTNFLAKNWNTSTPVCNWTGVTCDVHSHRVTVLNISRLNLTFYNFLHTGTIPSQLGNLSSLQSLNLSFNRLSGSIPSTTFTTYTLKFVGLQGNQLSGALPFFIFNKSSLQDLDLSDNALSGEIPANICSSLPFLEYISLSQNMFHGGIPSALSKCTYLQILGLSFNDFSGAIPKEIGNLTKLQELYLGRNRLRGTIPSQLGNLSSLQSLNLSFNRLSGSIPSTTFTTYTLKFVGLRGNQLSVLSFNDFSGAIPKEIGNVTKLKELYLDRNRLHGEIPRELSNLAELELMSLFDNELQVEEIGNFTNIKELYLHHNIVQGEIPPEISNLSNLEQLELGSNKLVGTVPTAIFNVSTLQALGLQNNSLSGSLSSIVDVRLPNLKMLQMWENNFSGTIPRFIFNASKLSILELSDNSFSGFIPNTFGNLRNLQALRLSNNYLTSSTLEFSFLSSLSNCKSLTLISFSNNPLDGILPKTSVGNLSHSLEYFEMAYCNVSGGIPEEIGNLTNLTGIYLGGNKLNGSIPSTLGKLQKLQGLGLENNKLEGSIPDSICHSDELYKLELGGNKLSGSIPECFNNLASLRILLLGSNELTSIPLTFWNLKDILYLNFSSNFFTGPLPLEIGNLKVLVGIDFSMNNFSGVIPMAIGGLKNLQNLFLGYNRLQGSIPDSFGDLISLISLNLSNNNLSGAIPASLEKLSYLENLNLSFNKLEGEIPRGGSFGNFSFESFEGNELLCGSPNLRVPPCKTSIHHISRKNAFLLGIVLPLSTVFMIVVIFLIVKCRKRERGPPNDANMPPEAMQRMFSYLELCRATDGFSENNLIGRGSFGSVFKARLGDGMEVAMKVFNLQYGRVFKSFDVECEMMKSIRHRNIIKVISSCSNEEFKALVLEYMPHGSLEKYLHSSNYILDIYQRLNIMIDVASALEYLHFGYSAQVIHCDLKPSNVLLDDNMVAHLSDFGIAKLLTREDQSTIQTQTLATIGYMAPEYGKEGRVSANGDVYSFGIMLMETFTRKKPTDEIFNGEMTLKHWVNDWLPISTKEIVDPNLLSREDINFVAKEQCVSFVFNVAMECTVESPEQRINAKEIVTKLLKIRDSLLRNV</sequence>
<comment type="caution">
    <text evidence="1">The sequence shown here is derived from an EMBL/GenBank/DDBJ whole genome shotgun (WGS) entry which is preliminary data.</text>
</comment>
<evidence type="ECO:0000313" key="2">
    <source>
        <dbReference type="Proteomes" id="UP000829398"/>
    </source>
</evidence>
<keyword evidence="1" id="KW-0418">Kinase</keyword>
<evidence type="ECO:0000313" key="1">
    <source>
        <dbReference type="EMBL" id="KAH9752841.1"/>
    </source>
</evidence>